<dbReference type="OrthoDB" id="313308at2759"/>
<keyword evidence="2" id="KW-1185">Reference proteome</keyword>
<sequence length="254" mass="28018">MTTEFAMPPISTIPSEDLDDNDVAFKVLNQDNLPISIVGESIFKPFGRDSLKQKPNGIVYPTRRIIGNLEDNKQKAFTRSNGYISSQNAQALNKDVSASHGNLNHCNSAAKGRNETNKVKTLDTSFTKALDAKLRKLQKEEKQQTTTSVKTTKLETPRKPFITTVKKGHFLDPPPEIASLLGYKVEPQIPKENKNLYSFASKPRVLNKVSNNAHKSRCETAAKAAAVVASTVIGVHHFVQNLKDVNSNITKPHG</sequence>
<name>A0A8K0D6Y3_IGNLU</name>
<gene>
    <name evidence="1" type="ORF">ILUMI_05847</name>
</gene>
<protein>
    <submittedName>
        <fullName evidence="1">Uncharacterized protein</fullName>
    </submittedName>
</protein>
<accession>A0A8K0D6Y3</accession>
<dbReference type="Proteomes" id="UP000801492">
    <property type="component" value="Unassembled WGS sequence"/>
</dbReference>
<reference evidence="1" key="1">
    <citation type="submission" date="2019-08" db="EMBL/GenBank/DDBJ databases">
        <title>The genome of the North American firefly Photinus pyralis.</title>
        <authorList>
            <consortium name="Photinus pyralis genome working group"/>
            <person name="Fallon T.R."/>
            <person name="Sander Lower S.E."/>
            <person name="Weng J.-K."/>
        </authorList>
    </citation>
    <scope>NUCLEOTIDE SEQUENCE</scope>
    <source>
        <strain evidence="1">TRF0915ILg1</strain>
        <tissue evidence="1">Whole body</tissue>
    </source>
</reference>
<dbReference type="EMBL" id="VTPC01002253">
    <property type="protein sequence ID" value="KAF2900339.1"/>
    <property type="molecule type" value="Genomic_DNA"/>
</dbReference>
<proteinExistence type="predicted"/>
<evidence type="ECO:0000313" key="1">
    <source>
        <dbReference type="EMBL" id="KAF2900339.1"/>
    </source>
</evidence>
<evidence type="ECO:0000313" key="2">
    <source>
        <dbReference type="Proteomes" id="UP000801492"/>
    </source>
</evidence>
<dbReference type="AlphaFoldDB" id="A0A8K0D6Y3"/>
<organism evidence="1 2">
    <name type="scientific">Ignelater luminosus</name>
    <name type="common">Cucubano</name>
    <name type="synonym">Pyrophorus luminosus</name>
    <dbReference type="NCBI Taxonomy" id="2038154"/>
    <lineage>
        <taxon>Eukaryota</taxon>
        <taxon>Metazoa</taxon>
        <taxon>Ecdysozoa</taxon>
        <taxon>Arthropoda</taxon>
        <taxon>Hexapoda</taxon>
        <taxon>Insecta</taxon>
        <taxon>Pterygota</taxon>
        <taxon>Neoptera</taxon>
        <taxon>Endopterygota</taxon>
        <taxon>Coleoptera</taxon>
        <taxon>Polyphaga</taxon>
        <taxon>Elateriformia</taxon>
        <taxon>Elateroidea</taxon>
        <taxon>Elateridae</taxon>
        <taxon>Agrypninae</taxon>
        <taxon>Pyrophorini</taxon>
        <taxon>Ignelater</taxon>
    </lineage>
</organism>
<comment type="caution">
    <text evidence="1">The sequence shown here is derived from an EMBL/GenBank/DDBJ whole genome shotgun (WGS) entry which is preliminary data.</text>
</comment>